<comment type="caution">
    <text evidence="2">The sequence shown here is derived from an EMBL/GenBank/DDBJ whole genome shotgun (WGS) entry which is preliminary data.</text>
</comment>
<sequence length="124" mass="13788">MDAHAAGEELHVAVPRQLPHRELHPLALARDQPAPKRQYVRRKRARSDSNAEASAERAKRRRAGPAPPPGASADDIFHDYPSHMYLENMLTVQLSYSDAQIQHAISAAELPEGSLYDRAVPGHR</sequence>
<organism evidence="2 3">
    <name type="scientific">Cryomyces antarcticus</name>
    <dbReference type="NCBI Taxonomy" id="329879"/>
    <lineage>
        <taxon>Eukaryota</taxon>
        <taxon>Fungi</taxon>
        <taxon>Dikarya</taxon>
        <taxon>Ascomycota</taxon>
        <taxon>Pezizomycotina</taxon>
        <taxon>Dothideomycetes</taxon>
        <taxon>Dothideomycetes incertae sedis</taxon>
        <taxon>Cryomyces</taxon>
    </lineage>
</organism>
<gene>
    <name evidence="2" type="ORF">LTR16_010096</name>
</gene>
<protein>
    <submittedName>
        <fullName evidence="2">Uncharacterized protein</fullName>
    </submittedName>
</protein>
<evidence type="ECO:0000313" key="2">
    <source>
        <dbReference type="EMBL" id="KAK5065937.1"/>
    </source>
</evidence>
<feature type="compositionally biased region" description="Basic and acidic residues" evidence="1">
    <location>
        <begin position="46"/>
        <end position="57"/>
    </location>
</feature>
<keyword evidence="3" id="KW-1185">Reference proteome</keyword>
<dbReference type="Proteomes" id="UP001357485">
    <property type="component" value="Unassembled WGS sequence"/>
</dbReference>
<evidence type="ECO:0000313" key="3">
    <source>
        <dbReference type="Proteomes" id="UP001357485"/>
    </source>
</evidence>
<dbReference type="EMBL" id="JAVRRA010027404">
    <property type="protein sequence ID" value="KAK5065937.1"/>
    <property type="molecule type" value="Genomic_DNA"/>
</dbReference>
<feature type="non-terminal residue" evidence="2">
    <location>
        <position position="124"/>
    </location>
</feature>
<accession>A0ABR0JJ98</accession>
<name>A0ABR0JJ98_9PEZI</name>
<feature type="region of interest" description="Disordered" evidence="1">
    <location>
        <begin position="25"/>
        <end position="76"/>
    </location>
</feature>
<evidence type="ECO:0000256" key="1">
    <source>
        <dbReference type="SAM" id="MobiDB-lite"/>
    </source>
</evidence>
<proteinExistence type="predicted"/>
<reference evidence="2 3" key="1">
    <citation type="submission" date="2023-08" db="EMBL/GenBank/DDBJ databases">
        <title>Black Yeasts Isolated from many extreme environments.</title>
        <authorList>
            <person name="Coleine C."/>
            <person name="Stajich J.E."/>
            <person name="Selbmann L."/>
        </authorList>
    </citation>
    <scope>NUCLEOTIDE SEQUENCE [LARGE SCALE GENOMIC DNA]</scope>
    <source>
        <strain evidence="2 3">CCFEE 536</strain>
    </source>
</reference>